<evidence type="ECO:0000256" key="1">
    <source>
        <dbReference type="ARBA" id="ARBA00005529"/>
    </source>
</evidence>
<keyword evidence="9" id="KW-1185">Reference proteome</keyword>
<dbReference type="InterPro" id="IPR016186">
    <property type="entry name" value="C-type_lectin-like/link_sf"/>
</dbReference>
<dbReference type="InterPro" id="IPR001304">
    <property type="entry name" value="C-type_lectin-like"/>
</dbReference>
<dbReference type="InterPro" id="IPR051561">
    <property type="entry name" value="FRAS1_ECM"/>
</dbReference>
<dbReference type="PANTHER" id="PTHR45739">
    <property type="entry name" value="MATRIX PROTEIN, PUTATIVE-RELATED"/>
    <property type="match status" value="1"/>
</dbReference>
<dbReference type="PaxDb" id="8355-A0A1L8GLZ7"/>
<organism evidence="9 10">
    <name type="scientific">Xenopus laevis</name>
    <name type="common">African clawed frog</name>
    <dbReference type="NCBI Taxonomy" id="8355"/>
    <lineage>
        <taxon>Eukaryota</taxon>
        <taxon>Metazoa</taxon>
        <taxon>Chordata</taxon>
        <taxon>Craniata</taxon>
        <taxon>Vertebrata</taxon>
        <taxon>Euteleostomi</taxon>
        <taxon>Amphibia</taxon>
        <taxon>Batrachia</taxon>
        <taxon>Anura</taxon>
        <taxon>Pipoidea</taxon>
        <taxon>Pipidae</taxon>
        <taxon>Xenopodinae</taxon>
        <taxon>Xenopus</taxon>
        <taxon>Xenopus</taxon>
    </lineage>
</organism>
<keyword evidence="6" id="KW-0130">Cell adhesion</keyword>
<evidence type="ECO:0000256" key="6">
    <source>
        <dbReference type="ARBA" id="ARBA00022889"/>
    </source>
</evidence>
<dbReference type="GO" id="GO:0046872">
    <property type="term" value="F:metal ion binding"/>
    <property type="evidence" value="ECO:0007669"/>
    <property type="project" value="UniProtKB-KW"/>
</dbReference>
<dbReference type="InterPro" id="IPR038081">
    <property type="entry name" value="CalX-like_sf"/>
</dbReference>
<dbReference type="InterPro" id="IPR039005">
    <property type="entry name" value="CSPG_rpt"/>
</dbReference>
<dbReference type="Pfam" id="PF19309">
    <property type="entry name" value="Frem_N"/>
    <property type="match status" value="1"/>
</dbReference>
<feature type="region of interest" description="Disordered" evidence="8">
    <location>
        <begin position="1949"/>
        <end position="1974"/>
    </location>
</feature>
<evidence type="ECO:0000256" key="3">
    <source>
        <dbReference type="ARBA" id="ARBA00022729"/>
    </source>
</evidence>
<dbReference type="GO" id="GO:0009653">
    <property type="term" value="P:anatomical structure morphogenesis"/>
    <property type="evidence" value="ECO:0000318"/>
    <property type="project" value="GO_Central"/>
</dbReference>
<dbReference type="AGR" id="Xenbase:XB-GENE-17337898"/>
<comment type="similarity">
    <text evidence="1">Belongs to the FRAS1 family.</text>
</comment>
<keyword evidence="2" id="KW-0479">Metal-binding</keyword>
<dbReference type="OrthoDB" id="430044at2759"/>
<dbReference type="GO" id="GO:0016020">
    <property type="term" value="C:membrane"/>
    <property type="evidence" value="ECO:0007669"/>
    <property type="project" value="InterPro"/>
</dbReference>
<dbReference type="RefSeq" id="XP_018113757.1">
    <property type="nucleotide sequence ID" value="XM_018258268.2"/>
</dbReference>
<dbReference type="OMA" id="MPVNDNK"/>
<dbReference type="CTD" id="108714238"/>
<evidence type="ECO:0000313" key="11">
    <source>
        <dbReference type="Xenbase" id="XB-GENE-17337898"/>
    </source>
</evidence>
<dbReference type="Pfam" id="PF03160">
    <property type="entry name" value="Calx-beta"/>
    <property type="match status" value="1"/>
</dbReference>
<protein>
    <submittedName>
        <fullName evidence="10">FRAS1-related extracellular matrix protein 1</fullName>
    </submittedName>
</protein>
<keyword evidence="5" id="KW-0106">Calcium</keyword>
<reference evidence="10" key="1">
    <citation type="submission" date="2025-08" db="UniProtKB">
        <authorList>
            <consortium name="RefSeq"/>
        </authorList>
    </citation>
    <scope>IDENTIFICATION</scope>
    <source>
        <strain evidence="10">J_2021</strain>
        <tissue evidence="10">Erythrocytes</tissue>
    </source>
</reference>
<sequence>MDTSGYFLKILVLLYMPLYGFVKASTLIVRNTGIKVGRGQNIYISENELLFSIPHNKDTCKVEVVLSEPTTQVVGRLSPQVFDCHFLPEEVKYSHNGSPMLTEDSVMIRVYRFSELETIVEIVLIKIQITDSVGGIVHLGPDSLEVPEFYGVSTKPVDKNILTFKPTWDKLGTSCVVRTLLSELLLPAHGQVVIEDTRGAGTPVRGPSLTHRVRNYRQESMPCPGNKACNTGLKEMRLLKANCKDFMEMGIKYQHLSPPSPNIDYIPLQVELQGGENRKQLQTQNIWIPVVIAGAIPNTPPRAAFMPMFILEVDQFILTTITTATVDAEDDETPKNKLVFKISKPPTAGYITHADDHTKAVTSFTWQDLHDMNIAYQPPCTPHNERQNYEVEFQAIDSFFLVSAPITVHISIRTSETNAPRVAWNMGLNLLEGQSRPISWDVFQIVDNDNLHAVRLVTVDGLLHGRLTVRGVKAFIFTVKDIKDKVVRYHHDDSDTTKDYIVFRIFDGKHSIRHKFPINILPKDDSPPFLVNNIGFELVEGATILIEGHMLMASDLDSSDDYILYNITKPQKAGELVKKYSTESSGIPVSTFLQRDLFRGLIYYKHFGGEIFQDSFEFVLSDSHDPPNYSEEQIVTIHITPVKDQLPKEAEGTRRHLIVKETEITRITKEHLHFVDTESPDNHLIYTVTKTCYAPEYPGLLDAGRLIFVDTTDKLEKDSSNPTLNFFSQHAVTHLKVAYMPPQREIGPDPILVQFVFSVSDQHGGQLSGLTFNITVMPVDEKTPEIFTNAIKTEEGSSCFITGENLQITDVDTKMENLNIVLKTRPLHGRVEVHGVTMSEGDVFTVEELTAFKVRYQHDDSESFEDTVSFTVTDGYNTADGVLKVQIIPVNDEPPELKEGLKADLKCQEGSSVTITSENLYAIDPDSEDTKLTYIIARIPMFGIIQRGGIIVEKFTQLDITQGLISYIHTGGEIGPSPCLDTVTLIVSDGEAGAAGTCCSADSLPPPVPLHSSLPVYDLNITVMPINNQQPVLNIGEIFAVYEGSSSVINLNYLNASDTDTTLEELYFIMETQPKYGYLENTVPMDGSEKPSSNKNISFFSLWNVSSGYIRYVQSEHEHKEPTADVFKVSVSDGVQRSMPMPFYILIKPTNDEMPQLHVRNITIIEGGICEIGPGTLNAEDLDIPPDTLQFSIVISPSHGLILNGEYGRNISQLKHLSPIALHKDLQIYSFTLDELKQGMELVYLHDDTDTLHDSFAIQLTDGKHTVQETLHIYIMPVNDEKPHLIRNAGLEVEVAENKLISSVVLEAEDKDSPRNGIQYIINNAPTFGDLKMKVTSTWITLYPGMNFTQEDVDMNHVWYFHTVILGCKGHDSFRFMITDGEHTSASEIFYISVQNLEKGDIILFTRPITLTEGDRVTLMTDVLMATDGTGQPEKLLYAISVPPVHGQIEYINYPGVPISSFSQLDVAAQKVCYVHDNSHDTSKDLFSFTVSNGLTAKDGFLEFVIIQTDRIPPSLVNNKAINILERAIVVISSNYLQLIDPDSPLDKLTYTVTEYPHHGQLYLKGNPLQQSHFSQTDINNMHLSYRHYGGAAELDRFLFVGTDNTNQGFLVDGQMRKSAVAFIIQIEHLDNLPPKLLIKESPSIVENTKDGRAMIHITARNLKATDSDSKDEDLKFVILRSPYFGHLENAKTGGFVGTIFTQREINQRAIRYIINPSVEVNSDSFEFKISDPAGNEILSETFELKWSVIQLSQLHYRTCENVGTFGVKLIRTGSSKDPAFVGIKVDEVSARAGLDFTHSSASLVQFDPGVSTKQWNIHIKNDGLEENHEVLKIVLKTPKNAVLGKIHEATIEIIDLRAGQCSLQDSKSSGVTWNSENTGLSNRQLSRNERIAASSHVLLANIEREPYRRPLLQAGAIVDADLPSQHAGQQLQPFESSVLYHGISSAKSPVQNNRRTSVQISGAPTVPLARRQDLPQRDSAYSKHHLPANETKQDKNSEKCPVGWTLHDKHCYYLNSLQNTTWEHAERICAQTLYSHLTSVHSEAEMKWLWKFAEKRPFWIGLMSTGEGWLWSNGRPLTFSYLKRVGHEVTSGKCVLVSKKKEWVARRCDSGHKERSLCSLPLLNMSDLSSPKLGNK</sequence>
<keyword evidence="7" id="KW-0325">Glycoprotein</keyword>
<evidence type="ECO:0000256" key="8">
    <source>
        <dbReference type="SAM" id="MobiDB-lite"/>
    </source>
</evidence>
<dbReference type="PANTHER" id="PTHR45739:SF3">
    <property type="entry name" value="FRAS-RELATED EXTRACELLULAR MATRIX PROTEIN 1B PRECURSOR"/>
    <property type="match status" value="1"/>
</dbReference>
<proteinExistence type="inferred from homology"/>
<evidence type="ECO:0000313" key="9">
    <source>
        <dbReference type="Proteomes" id="UP000186698"/>
    </source>
</evidence>
<dbReference type="InterPro" id="IPR003644">
    <property type="entry name" value="Calx_beta"/>
</dbReference>
<dbReference type="GO" id="GO:0007154">
    <property type="term" value="P:cell communication"/>
    <property type="evidence" value="ECO:0007669"/>
    <property type="project" value="InterPro"/>
</dbReference>
<dbReference type="STRING" id="8355.A0A1L8GLZ7"/>
<dbReference type="Pfam" id="PF16184">
    <property type="entry name" value="Cadherin_3"/>
    <property type="match status" value="11"/>
</dbReference>
<evidence type="ECO:0000313" key="10">
    <source>
        <dbReference type="RefSeq" id="XP_018113757.1"/>
    </source>
</evidence>
<dbReference type="GeneID" id="108714238"/>
<evidence type="ECO:0000256" key="4">
    <source>
        <dbReference type="ARBA" id="ARBA00022737"/>
    </source>
</evidence>
<dbReference type="SMART" id="SM00237">
    <property type="entry name" value="Calx_beta"/>
    <property type="match status" value="1"/>
</dbReference>
<evidence type="ECO:0000256" key="2">
    <source>
        <dbReference type="ARBA" id="ARBA00022723"/>
    </source>
</evidence>
<dbReference type="Bgee" id="108714238">
    <property type="expression patterns" value="Expressed in internal ear and 8 other cell types or tissues"/>
</dbReference>
<dbReference type="GO" id="GO:0007155">
    <property type="term" value="P:cell adhesion"/>
    <property type="evidence" value="ECO:0007669"/>
    <property type="project" value="UniProtKB-KW"/>
</dbReference>
<dbReference type="PROSITE" id="PS51854">
    <property type="entry name" value="CSPG"/>
    <property type="match status" value="12"/>
</dbReference>
<accession>A0A1L8GLZ7</accession>
<dbReference type="SUPFAM" id="SSF56436">
    <property type="entry name" value="C-type lectin-like"/>
    <property type="match status" value="1"/>
</dbReference>
<dbReference type="InterPro" id="IPR045658">
    <property type="entry name" value="FRAS1-rel_N"/>
</dbReference>
<dbReference type="Gene3D" id="3.10.100.10">
    <property type="entry name" value="Mannose-Binding Protein A, subunit A"/>
    <property type="match status" value="1"/>
</dbReference>
<evidence type="ECO:0000256" key="5">
    <source>
        <dbReference type="ARBA" id="ARBA00022837"/>
    </source>
</evidence>
<dbReference type="InterPro" id="IPR016187">
    <property type="entry name" value="CTDL_fold"/>
</dbReference>
<dbReference type="PROSITE" id="PS50041">
    <property type="entry name" value="C_TYPE_LECTIN_2"/>
    <property type="match status" value="1"/>
</dbReference>
<dbReference type="SUPFAM" id="SSF141072">
    <property type="entry name" value="CalX-like"/>
    <property type="match status" value="1"/>
</dbReference>
<name>A0A1L8GLZ7_XENLA</name>
<feature type="compositionally biased region" description="Polar residues" evidence="8">
    <location>
        <begin position="1949"/>
        <end position="1963"/>
    </location>
</feature>
<evidence type="ECO:0000256" key="7">
    <source>
        <dbReference type="ARBA" id="ARBA00023180"/>
    </source>
</evidence>
<dbReference type="SMART" id="SM00034">
    <property type="entry name" value="CLECT"/>
    <property type="match status" value="1"/>
</dbReference>
<dbReference type="Proteomes" id="UP000186698">
    <property type="component" value="Chromosome 4L"/>
</dbReference>
<gene>
    <name evidence="10 11" type="primary">frem1l.L</name>
</gene>
<dbReference type="Gene3D" id="2.60.40.2030">
    <property type="match status" value="1"/>
</dbReference>
<dbReference type="Xenbase" id="XB-GENE-17337898">
    <property type="gene designation" value="frem1l.L"/>
</dbReference>
<keyword evidence="3" id="KW-0732">Signal</keyword>
<dbReference type="KEGG" id="xla:108714238"/>
<keyword evidence="4" id="KW-0677">Repeat</keyword>